<sequence length="113" mass="12754">MYQTYCFVRGLEIPSLDSDIALFCETFYFLADGKDLFVSKAVQQAYLEVTEEGAEGAAGSGMIALTRTLVLYPQVMADHPFFFVIRNRQTGCKKSWRSTLKRTLTNHCLVKSP</sequence>
<dbReference type="Pfam" id="PF00079">
    <property type="entry name" value="Serpin"/>
    <property type="match status" value="1"/>
</dbReference>
<evidence type="ECO:0000313" key="2">
    <source>
        <dbReference type="EMBL" id="CAL1571710.1"/>
    </source>
</evidence>
<evidence type="ECO:0000313" key="3">
    <source>
        <dbReference type="Proteomes" id="UP001497482"/>
    </source>
</evidence>
<gene>
    <name evidence="2" type="ORF">KC01_LOCUS3805</name>
</gene>
<dbReference type="SUPFAM" id="SSF56574">
    <property type="entry name" value="Serpins"/>
    <property type="match status" value="1"/>
</dbReference>
<dbReference type="Gene3D" id="2.30.39.10">
    <property type="entry name" value="Alpha-1-antitrypsin, domain 1"/>
    <property type="match status" value="1"/>
</dbReference>
<accession>A0AAV2J7A5</accession>
<dbReference type="EMBL" id="OZ035832">
    <property type="protein sequence ID" value="CAL1571710.1"/>
    <property type="molecule type" value="Genomic_DNA"/>
</dbReference>
<dbReference type="InterPro" id="IPR036186">
    <property type="entry name" value="Serpin_sf"/>
</dbReference>
<organism evidence="2 3">
    <name type="scientific">Knipowitschia caucasica</name>
    <name type="common">Caucasian dwarf goby</name>
    <name type="synonym">Pomatoschistus caucasicus</name>
    <dbReference type="NCBI Taxonomy" id="637954"/>
    <lineage>
        <taxon>Eukaryota</taxon>
        <taxon>Metazoa</taxon>
        <taxon>Chordata</taxon>
        <taxon>Craniata</taxon>
        <taxon>Vertebrata</taxon>
        <taxon>Euteleostomi</taxon>
        <taxon>Actinopterygii</taxon>
        <taxon>Neopterygii</taxon>
        <taxon>Teleostei</taxon>
        <taxon>Neoteleostei</taxon>
        <taxon>Acanthomorphata</taxon>
        <taxon>Gobiaria</taxon>
        <taxon>Gobiiformes</taxon>
        <taxon>Gobioidei</taxon>
        <taxon>Gobiidae</taxon>
        <taxon>Gobiinae</taxon>
        <taxon>Knipowitschia</taxon>
    </lineage>
</organism>
<protein>
    <recommendedName>
        <fullName evidence="1">Serpin domain-containing protein</fullName>
    </recommendedName>
</protein>
<dbReference type="Proteomes" id="UP001497482">
    <property type="component" value="Chromosome 10"/>
</dbReference>
<dbReference type="InterPro" id="IPR042178">
    <property type="entry name" value="Serpin_sf_1"/>
</dbReference>
<proteinExistence type="predicted"/>
<dbReference type="AlphaFoldDB" id="A0AAV2J7A5"/>
<dbReference type="InterPro" id="IPR023796">
    <property type="entry name" value="Serpin_dom"/>
</dbReference>
<reference evidence="2 3" key="1">
    <citation type="submission" date="2024-04" db="EMBL/GenBank/DDBJ databases">
        <authorList>
            <person name="Waldvogel A.-M."/>
            <person name="Schoenle A."/>
        </authorList>
    </citation>
    <scope>NUCLEOTIDE SEQUENCE [LARGE SCALE GENOMIC DNA]</scope>
</reference>
<dbReference type="Gene3D" id="3.30.497.10">
    <property type="entry name" value="Antithrombin, subunit I, domain 2"/>
    <property type="match status" value="1"/>
</dbReference>
<keyword evidence="3" id="KW-1185">Reference proteome</keyword>
<feature type="domain" description="Serpin" evidence="1">
    <location>
        <begin position="32"/>
        <end position="91"/>
    </location>
</feature>
<evidence type="ECO:0000259" key="1">
    <source>
        <dbReference type="Pfam" id="PF00079"/>
    </source>
</evidence>
<dbReference type="InterPro" id="IPR042185">
    <property type="entry name" value="Serpin_sf_2"/>
</dbReference>
<name>A0AAV2J7A5_KNICA</name>